<dbReference type="PANTHER" id="PTHR37693:SF1">
    <property type="entry name" value="INTEGRAL MEMBRANE PROTEIN"/>
    <property type="match status" value="1"/>
</dbReference>
<comment type="caution">
    <text evidence="7">The sequence shown here is derived from an EMBL/GenBank/DDBJ whole genome shotgun (WGS) entry which is preliminary data.</text>
</comment>
<feature type="transmembrane region" description="Helical" evidence="6">
    <location>
        <begin position="45"/>
        <end position="64"/>
    </location>
</feature>
<dbReference type="GO" id="GO:0046677">
    <property type="term" value="P:response to antibiotic"/>
    <property type="evidence" value="ECO:0007669"/>
    <property type="project" value="UniProtKB-KW"/>
</dbReference>
<feature type="transmembrane region" description="Helical" evidence="6">
    <location>
        <begin position="319"/>
        <end position="336"/>
    </location>
</feature>
<gene>
    <name evidence="6" type="primary">mprF</name>
    <name evidence="7" type="ORF">H8S62_08245</name>
</gene>
<keyword evidence="8" id="KW-1185">Reference proteome</keyword>
<dbReference type="Pfam" id="PF03706">
    <property type="entry name" value="LPG_synthase_TM"/>
    <property type="match status" value="1"/>
</dbReference>
<dbReference type="RefSeq" id="WP_186918986.1">
    <property type="nucleotide sequence ID" value="NZ_JACOPQ010000005.1"/>
</dbReference>
<keyword evidence="2" id="KW-1003">Cell membrane</keyword>
<comment type="similarity">
    <text evidence="6">Belongs to the LPG synthase family.</text>
</comment>
<comment type="subcellular location">
    <subcellularLocation>
        <location evidence="1 6">Cell membrane</location>
        <topology evidence="1 6">Multi-pass membrane protein</topology>
    </subcellularLocation>
</comment>
<dbReference type="GO" id="GO:0050071">
    <property type="term" value="F:phosphatidylglycerol lysyltransferase activity"/>
    <property type="evidence" value="ECO:0007669"/>
    <property type="project" value="UniProtKB-EC"/>
</dbReference>
<sequence length="347" mass="37443">MAGKEPKKKWSWVFSAVGLAIGGGILVWLLFYIRDNVDVGAVLSAIRPIWLVAALCCIPVFELLDARVYYIMGRGMGCRASALGCLDAVAIGEFYYRLGPVGAPVQLGLLLSAGYTGSAAATVYTWKAVANTVVYTVYAVAALLARLFLFRQETAAWAIWAVGALVCAYVALCAAVFLLAARPGPVKRLCARLLHFLARHIRPLAQEGRVEFLLAKLDEFCADMNALRSSRALLLRVLGLMALEMTALFAIPAFLYLGLGLEGVTFGELLLTQCLVMVLSRVVAIPGNAGGAEGSFYLFMAPLFGETLAVAVVLWRFAAFLEVLLLGGLWSVARFLRRAGGRPRRTA</sequence>
<dbReference type="GO" id="GO:0006629">
    <property type="term" value="P:lipid metabolic process"/>
    <property type="evidence" value="ECO:0007669"/>
    <property type="project" value="UniProtKB-KW"/>
</dbReference>
<dbReference type="Proteomes" id="UP000607645">
    <property type="component" value="Unassembled WGS sequence"/>
</dbReference>
<feature type="transmembrane region" description="Helical" evidence="6">
    <location>
        <begin position="133"/>
        <end position="151"/>
    </location>
</feature>
<feature type="transmembrane region" description="Helical" evidence="6">
    <location>
        <begin position="157"/>
        <end position="179"/>
    </location>
</feature>
<dbReference type="GO" id="GO:0005886">
    <property type="term" value="C:plasma membrane"/>
    <property type="evidence" value="ECO:0007669"/>
    <property type="project" value="UniProtKB-SubCell"/>
</dbReference>
<evidence type="ECO:0000313" key="8">
    <source>
        <dbReference type="Proteomes" id="UP000607645"/>
    </source>
</evidence>
<keyword evidence="4 6" id="KW-1133">Transmembrane helix</keyword>
<keyword evidence="6" id="KW-0443">Lipid metabolism</keyword>
<feature type="transmembrane region" description="Helical" evidence="6">
    <location>
        <begin position="12"/>
        <end position="33"/>
    </location>
</feature>
<evidence type="ECO:0000256" key="2">
    <source>
        <dbReference type="ARBA" id="ARBA00022475"/>
    </source>
</evidence>
<evidence type="ECO:0000256" key="4">
    <source>
        <dbReference type="ARBA" id="ARBA00022989"/>
    </source>
</evidence>
<evidence type="ECO:0000256" key="3">
    <source>
        <dbReference type="ARBA" id="ARBA00022692"/>
    </source>
</evidence>
<keyword evidence="6" id="KW-0808">Transferase</keyword>
<dbReference type="PANTHER" id="PTHR37693">
    <property type="entry name" value="PHOSPHATIDYLGLYCEROL LYSYLTRANSFERASE"/>
    <property type="match status" value="1"/>
</dbReference>
<keyword evidence="3 6" id="KW-0812">Transmembrane</keyword>
<comment type="catalytic activity">
    <reaction evidence="6">
        <text>L-lysyl-tRNA(Lys) + a 1,2-diacyl-sn-glycero-3-phospho-(1'-sn-glycerol) = a 1,2-diacyl-sn-glycero-3-phospho-1'-(3'-O-L-lysyl)-sn-glycerol + tRNA(Lys)</text>
        <dbReference type="Rhea" id="RHEA:10668"/>
        <dbReference type="Rhea" id="RHEA-COMP:9696"/>
        <dbReference type="Rhea" id="RHEA-COMP:9697"/>
        <dbReference type="ChEBI" id="CHEBI:64716"/>
        <dbReference type="ChEBI" id="CHEBI:75792"/>
        <dbReference type="ChEBI" id="CHEBI:78442"/>
        <dbReference type="ChEBI" id="CHEBI:78529"/>
        <dbReference type="EC" id="2.3.2.3"/>
    </reaction>
</comment>
<dbReference type="InterPro" id="IPR022791">
    <property type="entry name" value="L-PG_synthase/AglD"/>
</dbReference>
<evidence type="ECO:0000256" key="6">
    <source>
        <dbReference type="RuleBase" id="RU363042"/>
    </source>
</evidence>
<feature type="transmembrane region" description="Helical" evidence="6">
    <location>
        <begin position="107"/>
        <end position="126"/>
    </location>
</feature>
<evidence type="ECO:0000313" key="7">
    <source>
        <dbReference type="EMBL" id="MBC5737004.1"/>
    </source>
</evidence>
<evidence type="ECO:0000256" key="1">
    <source>
        <dbReference type="ARBA" id="ARBA00004651"/>
    </source>
</evidence>
<dbReference type="EC" id="2.3.2.3" evidence="6"/>
<accession>A0A8J6JKL9</accession>
<dbReference type="EMBL" id="JACOPQ010000005">
    <property type="protein sequence ID" value="MBC5737004.1"/>
    <property type="molecule type" value="Genomic_DNA"/>
</dbReference>
<reference evidence="7" key="1">
    <citation type="submission" date="2020-08" db="EMBL/GenBank/DDBJ databases">
        <title>Genome public.</title>
        <authorList>
            <person name="Liu C."/>
            <person name="Sun Q."/>
        </authorList>
    </citation>
    <scope>NUCLEOTIDE SEQUENCE</scope>
    <source>
        <strain evidence="7">NSJ-52</strain>
    </source>
</reference>
<organism evidence="7 8">
    <name type="scientific">Lawsonibacter faecis</name>
    <dbReference type="NCBI Taxonomy" id="2763052"/>
    <lineage>
        <taxon>Bacteria</taxon>
        <taxon>Bacillati</taxon>
        <taxon>Bacillota</taxon>
        <taxon>Clostridia</taxon>
        <taxon>Eubacteriales</taxon>
        <taxon>Oscillospiraceae</taxon>
        <taxon>Lawsonibacter</taxon>
    </lineage>
</organism>
<keyword evidence="6" id="KW-0046">Antibiotic resistance</keyword>
<name>A0A8J6JKL9_9FIRM</name>
<comment type="function">
    <text evidence="6">Catalyzes the transfer of a lysyl group from L-lysyl-tRNA(Lys) to membrane-bound phosphatidylglycerol (PG), which produces lysylphosphatidylglycerol (LPG), a major component of the bacterial membrane with a positive net charge. LPG synthesis contributes to bacterial virulence as it is involved in the resistance mechanism against cationic antimicrobial peptides (CAMP) produces by the host's immune system (defensins, cathelicidins) and by the competing microorganisms.</text>
</comment>
<evidence type="ECO:0000256" key="5">
    <source>
        <dbReference type="ARBA" id="ARBA00023136"/>
    </source>
</evidence>
<protein>
    <recommendedName>
        <fullName evidence="6">Phosphatidylglycerol lysyltransferase</fullName>
        <ecNumber evidence="6">2.3.2.3</ecNumber>
    </recommendedName>
    <alternativeName>
        <fullName evidence="6">Lysylphosphatidylglycerol synthase</fullName>
    </alternativeName>
</protein>
<keyword evidence="5 6" id="KW-0472">Membrane</keyword>
<dbReference type="AlphaFoldDB" id="A0A8J6JKL9"/>
<proteinExistence type="inferred from homology"/>